<dbReference type="Pfam" id="PF00158">
    <property type="entry name" value="Sigma54_activat"/>
    <property type="match status" value="1"/>
</dbReference>
<dbReference type="SUPFAM" id="SSF46689">
    <property type="entry name" value="Homeodomain-like"/>
    <property type="match status" value="1"/>
</dbReference>
<dbReference type="GO" id="GO:0005524">
    <property type="term" value="F:ATP binding"/>
    <property type="evidence" value="ECO:0007669"/>
    <property type="project" value="UniProtKB-KW"/>
</dbReference>
<feature type="domain" description="Response regulatory" evidence="7">
    <location>
        <begin position="8"/>
        <end position="122"/>
    </location>
</feature>
<name>A0A0W8G4B6_9ZZZZ</name>
<dbReference type="PRINTS" id="PR01590">
    <property type="entry name" value="HTHFIS"/>
</dbReference>
<dbReference type="GO" id="GO:0043565">
    <property type="term" value="F:sequence-specific DNA binding"/>
    <property type="evidence" value="ECO:0007669"/>
    <property type="project" value="InterPro"/>
</dbReference>
<dbReference type="InterPro" id="IPR002197">
    <property type="entry name" value="HTH_Fis"/>
</dbReference>
<dbReference type="InterPro" id="IPR003593">
    <property type="entry name" value="AAA+_ATPase"/>
</dbReference>
<dbReference type="InterPro" id="IPR058031">
    <property type="entry name" value="AAA_lid_NorR"/>
</dbReference>
<accession>A0A0W8G4B6</accession>
<dbReference type="PANTHER" id="PTHR32071">
    <property type="entry name" value="TRANSCRIPTIONAL REGULATORY PROTEIN"/>
    <property type="match status" value="1"/>
</dbReference>
<evidence type="ECO:0000259" key="7">
    <source>
        <dbReference type="PROSITE" id="PS50110"/>
    </source>
</evidence>
<evidence type="ECO:0000256" key="4">
    <source>
        <dbReference type="ARBA" id="ARBA00023015"/>
    </source>
</evidence>
<dbReference type="InterPro" id="IPR001789">
    <property type="entry name" value="Sig_transdc_resp-reg_receiver"/>
</dbReference>
<dbReference type="AlphaFoldDB" id="A0A0W8G4B6"/>
<dbReference type="CDD" id="cd00009">
    <property type="entry name" value="AAA"/>
    <property type="match status" value="1"/>
</dbReference>
<dbReference type="FunFam" id="3.40.50.2300:FF:000018">
    <property type="entry name" value="DNA-binding transcriptional regulator NtrC"/>
    <property type="match status" value="1"/>
</dbReference>
<evidence type="ECO:0000256" key="1">
    <source>
        <dbReference type="ARBA" id="ARBA00022553"/>
    </source>
</evidence>
<dbReference type="Pfam" id="PF25601">
    <property type="entry name" value="AAA_lid_14"/>
    <property type="match status" value="1"/>
</dbReference>
<dbReference type="InterPro" id="IPR011006">
    <property type="entry name" value="CheY-like_superfamily"/>
</dbReference>
<protein>
    <submittedName>
        <fullName evidence="8">Response regulator of zinc sigma-54-dependent two-component system</fullName>
    </submittedName>
</protein>
<keyword evidence="2" id="KW-0547">Nucleotide-binding</keyword>
<reference evidence="8" key="1">
    <citation type="journal article" date="2015" name="Proc. Natl. Acad. Sci. U.S.A.">
        <title>Networks of energetic and metabolic interactions define dynamics in microbial communities.</title>
        <authorList>
            <person name="Embree M."/>
            <person name="Liu J.K."/>
            <person name="Al-Bassam M.M."/>
            <person name="Zengler K."/>
        </authorList>
    </citation>
    <scope>NUCLEOTIDE SEQUENCE</scope>
</reference>
<dbReference type="Gene3D" id="3.40.50.2300">
    <property type="match status" value="1"/>
</dbReference>
<gene>
    <name evidence="8" type="ORF">ASZ90_002146</name>
</gene>
<dbReference type="SUPFAM" id="SSF52172">
    <property type="entry name" value="CheY-like"/>
    <property type="match status" value="1"/>
</dbReference>
<dbReference type="InterPro" id="IPR027417">
    <property type="entry name" value="P-loop_NTPase"/>
</dbReference>
<dbReference type="Pfam" id="PF02954">
    <property type="entry name" value="HTH_8"/>
    <property type="match status" value="1"/>
</dbReference>
<organism evidence="8">
    <name type="scientific">hydrocarbon metagenome</name>
    <dbReference type="NCBI Taxonomy" id="938273"/>
    <lineage>
        <taxon>unclassified sequences</taxon>
        <taxon>metagenomes</taxon>
        <taxon>ecological metagenomes</taxon>
    </lineage>
</organism>
<keyword evidence="5" id="KW-0804">Transcription</keyword>
<dbReference type="GO" id="GO:0006355">
    <property type="term" value="P:regulation of DNA-templated transcription"/>
    <property type="evidence" value="ECO:0007669"/>
    <property type="project" value="InterPro"/>
</dbReference>
<feature type="domain" description="Sigma-54 factor interaction" evidence="6">
    <location>
        <begin position="146"/>
        <end position="373"/>
    </location>
</feature>
<proteinExistence type="predicted"/>
<evidence type="ECO:0000256" key="5">
    <source>
        <dbReference type="ARBA" id="ARBA00023163"/>
    </source>
</evidence>
<dbReference type="FunFam" id="3.40.50.300:FF:000006">
    <property type="entry name" value="DNA-binding transcriptional regulator NtrC"/>
    <property type="match status" value="1"/>
</dbReference>
<dbReference type="Gene3D" id="3.40.50.300">
    <property type="entry name" value="P-loop containing nucleotide triphosphate hydrolases"/>
    <property type="match status" value="1"/>
</dbReference>
<keyword evidence="4" id="KW-0805">Transcription regulation</keyword>
<dbReference type="PROSITE" id="PS50045">
    <property type="entry name" value="SIGMA54_INTERACT_4"/>
    <property type="match status" value="1"/>
</dbReference>
<dbReference type="PROSITE" id="PS00688">
    <property type="entry name" value="SIGMA54_INTERACT_3"/>
    <property type="match status" value="1"/>
</dbReference>
<sequence>MYTTGAINILVVDDEPSICRLAEKELASPGRVVTTAGTAAQAMKLAAKQDFDVIVLDVRLPDGHGLALLEHFRESLPDVEVIMITGYSEVGTAVEAMKMGAYDYITKPFSLEKITLVVEKAYQRSRLQKENRILRTSKTPKPERKLIGHSTAIKHVEFLAGKVAGTRAPVLITGESGVGKDVVANAVHARSGCADRQLVVKNCGTFNKDLLRSELFGYRKGAFTGATESQDGLLSLANNSSLFLDEVGELSLEIQSMLLRVLETQTYRRVGDTEERKVNIRFLFATNRDLAKEVEAGRFHEALYHRLNIFRIEIPPLRERKEDIPALTEFFLGHLYPDRPPYKISQRAAQCFMTYHWPGNVRELRNVIERAIILSENDLITVQSLPQDITKCLDEHDTGSPFTTLEQSERQLIERVLNHVGQNRTLAARMLGIGRKTLYRKMCKFNMAN</sequence>
<dbReference type="Pfam" id="PF00072">
    <property type="entry name" value="Response_reg"/>
    <property type="match status" value="1"/>
</dbReference>
<keyword evidence="1" id="KW-0597">Phosphoprotein</keyword>
<dbReference type="GO" id="GO:0000160">
    <property type="term" value="P:phosphorelay signal transduction system"/>
    <property type="evidence" value="ECO:0007669"/>
    <property type="project" value="InterPro"/>
</dbReference>
<dbReference type="InterPro" id="IPR025944">
    <property type="entry name" value="Sigma_54_int_dom_CS"/>
</dbReference>
<dbReference type="InterPro" id="IPR025662">
    <property type="entry name" value="Sigma_54_int_dom_ATP-bd_1"/>
</dbReference>
<dbReference type="Gene3D" id="1.10.8.60">
    <property type="match status" value="1"/>
</dbReference>
<evidence type="ECO:0000256" key="2">
    <source>
        <dbReference type="ARBA" id="ARBA00022741"/>
    </source>
</evidence>
<dbReference type="SMART" id="SM00382">
    <property type="entry name" value="AAA"/>
    <property type="match status" value="1"/>
</dbReference>
<dbReference type="InterPro" id="IPR002078">
    <property type="entry name" value="Sigma_54_int"/>
</dbReference>
<dbReference type="Gene3D" id="1.10.10.60">
    <property type="entry name" value="Homeodomain-like"/>
    <property type="match status" value="1"/>
</dbReference>
<dbReference type="PROSITE" id="PS50110">
    <property type="entry name" value="RESPONSE_REGULATORY"/>
    <property type="match status" value="1"/>
</dbReference>
<evidence type="ECO:0000259" key="6">
    <source>
        <dbReference type="PROSITE" id="PS50045"/>
    </source>
</evidence>
<evidence type="ECO:0000256" key="3">
    <source>
        <dbReference type="ARBA" id="ARBA00022840"/>
    </source>
</evidence>
<dbReference type="PROSITE" id="PS00675">
    <property type="entry name" value="SIGMA54_INTERACT_1"/>
    <property type="match status" value="1"/>
</dbReference>
<comment type="caution">
    <text evidence="8">The sequence shown here is derived from an EMBL/GenBank/DDBJ whole genome shotgun (WGS) entry which is preliminary data.</text>
</comment>
<dbReference type="SUPFAM" id="SSF52540">
    <property type="entry name" value="P-loop containing nucleoside triphosphate hydrolases"/>
    <property type="match status" value="1"/>
</dbReference>
<keyword evidence="3" id="KW-0067">ATP-binding</keyword>
<evidence type="ECO:0000313" key="8">
    <source>
        <dbReference type="EMBL" id="KUG27999.1"/>
    </source>
</evidence>
<dbReference type="InterPro" id="IPR009057">
    <property type="entry name" value="Homeodomain-like_sf"/>
</dbReference>
<dbReference type="EMBL" id="LNQE01000269">
    <property type="protein sequence ID" value="KUG27999.1"/>
    <property type="molecule type" value="Genomic_DNA"/>
</dbReference>
<dbReference type="SMART" id="SM00448">
    <property type="entry name" value="REC"/>
    <property type="match status" value="1"/>
</dbReference>